<dbReference type="Gene3D" id="3.40.630.30">
    <property type="match status" value="1"/>
</dbReference>
<proteinExistence type="predicted"/>
<dbReference type="Pfam" id="PF13302">
    <property type="entry name" value="Acetyltransf_3"/>
    <property type="match status" value="1"/>
</dbReference>
<evidence type="ECO:0000313" key="3">
    <source>
        <dbReference type="Proteomes" id="UP000027178"/>
    </source>
</evidence>
<dbReference type="Proteomes" id="UP000027178">
    <property type="component" value="Unassembled WGS sequence"/>
</dbReference>
<keyword evidence="2" id="KW-0808">Transferase</keyword>
<dbReference type="InterPro" id="IPR016181">
    <property type="entry name" value="Acyl_CoA_acyltransferase"/>
</dbReference>
<gene>
    <name evidence="2" type="ORF">KCH_03580</name>
</gene>
<dbReference type="PATRIC" id="fig|1348663.4.peg.336"/>
<protein>
    <submittedName>
        <fullName evidence="2">N-acetyltransferase GCN5</fullName>
    </submittedName>
</protein>
<dbReference type="GO" id="GO:0016747">
    <property type="term" value="F:acyltransferase activity, transferring groups other than amino-acyl groups"/>
    <property type="evidence" value="ECO:0007669"/>
    <property type="project" value="InterPro"/>
</dbReference>
<dbReference type="SUPFAM" id="SSF55729">
    <property type="entry name" value="Acyl-CoA N-acyltransferases (Nat)"/>
    <property type="match status" value="1"/>
</dbReference>
<dbReference type="PANTHER" id="PTHR43792">
    <property type="entry name" value="GNAT FAMILY, PUTATIVE (AFU_ORTHOLOGUE AFUA_3G00765)-RELATED-RELATED"/>
    <property type="match status" value="1"/>
</dbReference>
<reference evidence="2 3" key="1">
    <citation type="submission" date="2014-05" db="EMBL/GenBank/DDBJ databases">
        <title>Draft Genome Sequence of Kitasatospora cheerisanensis KCTC 2395.</title>
        <authorList>
            <person name="Nam D.H."/>
        </authorList>
    </citation>
    <scope>NUCLEOTIDE SEQUENCE [LARGE SCALE GENOMIC DNA]</scope>
    <source>
        <strain evidence="2 3">KCTC 2395</strain>
    </source>
</reference>
<dbReference type="HOGENOM" id="CLU_013985_3_1_11"/>
<dbReference type="EMBL" id="JNBY01000015">
    <property type="protein sequence ID" value="KDN87711.1"/>
    <property type="molecule type" value="Genomic_DNA"/>
</dbReference>
<dbReference type="eggNOG" id="COG1670">
    <property type="taxonomic scope" value="Bacteria"/>
</dbReference>
<dbReference type="AlphaFoldDB" id="A0A066ZBN9"/>
<dbReference type="PANTHER" id="PTHR43792:SF1">
    <property type="entry name" value="N-ACETYLTRANSFERASE DOMAIN-CONTAINING PROTEIN"/>
    <property type="match status" value="1"/>
</dbReference>
<organism evidence="2 3">
    <name type="scientific">Kitasatospora cheerisanensis KCTC 2395</name>
    <dbReference type="NCBI Taxonomy" id="1348663"/>
    <lineage>
        <taxon>Bacteria</taxon>
        <taxon>Bacillati</taxon>
        <taxon>Actinomycetota</taxon>
        <taxon>Actinomycetes</taxon>
        <taxon>Kitasatosporales</taxon>
        <taxon>Streptomycetaceae</taxon>
        <taxon>Kitasatospora</taxon>
    </lineage>
</organism>
<dbReference type="InterPro" id="IPR000182">
    <property type="entry name" value="GNAT_dom"/>
</dbReference>
<keyword evidence="3" id="KW-1185">Reference proteome</keyword>
<dbReference type="PROSITE" id="PS51186">
    <property type="entry name" value="GNAT"/>
    <property type="match status" value="1"/>
</dbReference>
<dbReference type="OrthoDB" id="3533156at2"/>
<evidence type="ECO:0000259" key="1">
    <source>
        <dbReference type="PROSITE" id="PS51186"/>
    </source>
</evidence>
<accession>A0A066ZBN9</accession>
<feature type="domain" description="N-acetyltransferase" evidence="1">
    <location>
        <begin position="10"/>
        <end position="174"/>
    </location>
</feature>
<dbReference type="InterPro" id="IPR051531">
    <property type="entry name" value="N-acetyltransferase"/>
</dbReference>
<name>A0A066ZBN9_9ACTN</name>
<comment type="caution">
    <text evidence="2">The sequence shown here is derived from an EMBL/GenBank/DDBJ whole genome shotgun (WGS) entry which is preliminary data.</text>
</comment>
<evidence type="ECO:0000313" key="2">
    <source>
        <dbReference type="EMBL" id="KDN87711.1"/>
    </source>
</evidence>
<dbReference type="RefSeq" id="WP_035858326.1">
    <property type="nucleotide sequence ID" value="NZ_KK853997.1"/>
</dbReference>
<sequence>MGISLTTDRLLVREWTPDDAEDALAVYGSTDVARWLTPAMTQVADVEAMRARLQAWAQEQSGLLPPRGRWAVERREDKRVVGGLGIRPLPPHEEDLEITWQLAPHAWGQGYATEAGLALLRWAFTQDVEEIFAVARPKNDRAHAVAKRLGMRWVGETAKYYDLNLQVYRIRPADLPEGRD</sequence>